<feature type="transmembrane region" description="Helical" evidence="8">
    <location>
        <begin position="306"/>
        <end position="329"/>
    </location>
</feature>
<keyword evidence="7" id="KW-0325">Glycoprotein</keyword>
<feature type="transmembrane region" description="Helical" evidence="8">
    <location>
        <begin position="27"/>
        <end position="44"/>
    </location>
</feature>
<dbReference type="InterPro" id="IPR003392">
    <property type="entry name" value="PTHD_SSD"/>
</dbReference>
<dbReference type="Pfam" id="PF02460">
    <property type="entry name" value="Patched"/>
    <property type="match status" value="1"/>
</dbReference>
<dbReference type="InterPro" id="IPR001036">
    <property type="entry name" value="Acrflvin-R"/>
</dbReference>
<evidence type="ECO:0000256" key="6">
    <source>
        <dbReference type="ARBA" id="ARBA00023136"/>
    </source>
</evidence>
<dbReference type="InterPro" id="IPR000731">
    <property type="entry name" value="SSD"/>
</dbReference>
<dbReference type="Gene3D" id="1.20.1640.10">
    <property type="entry name" value="Multidrug efflux transporter AcrB transmembrane domain"/>
    <property type="match status" value="2"/>
</dbReference>
<dbReference type="InterPro" id="IPR051697">
    <property type="entry name" value="Patched_domain-protein"/>
</dbReference>
<evidence type="ECO:0000313" key="10">
    <source>
        <dbReference type="Proteomes" id="UP000035681"/>
    </source>
</evidence>
<keyword evidence="3" id="KW-1003">Cell membrane</keyword>
<feature type="transmembrane region" description="Helical" evidence="8">
    <location>
        <begin position="247"/>
        <end position="266"/>
    </location>
</feature>
<dbReference type="AlphaFoldDB" id="A0A0K0E4B6"/>
<evidence type="ECO:0000256" key="1">
    <source>
        <dbReference type="ARBA" id="ARBA00004651"/>
    </source>
</evidence>
<feature type="transmembrane region" description="Helical" evidence="8">
    <location>
        <begin position="451"/>
        <end position="473"/>
    </location>
</feature>
<comment type="subcellular location">
    <subcellularLocation>
        <location evidence="1">Cell membrane</location>
        <topology evidence="1">Multi-pass membrane protein</topology>
    </subcellularLocation>
</comment>
<dbReference type="GO" id="GO:0022857">
    <property type="term" value="F:transmembrane transporter activity"/>
    <property type="evidence" value="ECO:0007669"/>
    <property type="project" value="InterPro"/>
</dbReference>
<feature type="transmembrane region" description="Helical" evidence="8">
    <location>
        <begin position="278"/>
        <end position="299"/>
    </location>
</feature>
<organism evidence="11">
    <name type="scientific">Strongyloides stercoralis</name>
    <name type="common">Threadworm</name>
    <dbReference type="NCBI Taxonomy" id="6248"/>
    <lineage>
        <taxon>Eukaryota</taxon>
        <taxon>Metazoa</taxon>
        <taxon>Ecdysozoa</taxon>
        <taxon>Nematoda</taxon>
        <taxon>Chromadorea</taxon>
        <taxon>Rhabditida</taxon>
        <taxon>Tylenchina</taxon>
        <taxon>Panagrolaimomorpha</taxon>
        <taxon>Strongyloidoidea</taxon>
        <taxon>Strongyloididae</taxon>
        <taxon>Strongyloides</taxon>
    </lineage>
</organism>
<evidence type="ECO:0000256" key="8">
    <source>
        <dbReference type="SAM" id="Phobius"/>
    </source>
</evidence>
<evidence type="ECO:0000256" key="2">
    <source>
        <dbReference type="ARBA" id="ARBA00005585"/>
    </source>
</evidence>
<protein>
    <submittedName>
        <fullName evidence="11 12">SSD domain-containing protein</fullName>
    </submittedName>
</protein>
<evidence type="ECO:0000256" key="3">
    <source>
        <dbReference type="ARBA" id="ARBA00022475"/>
    </source>
</evidence>
<keyword evidence="4 8" id="KW-0812">Transmembrane</keyword>
<dbReference type="PANTHER" id="PTHR10796">
    <property type="entry name" value="PATCHED-RELATED"/>
    <property type="match status" value="1"/>
</dbReference>
<evidence type="ECO:0000256" key="7">
    <source>
        <dbReference type="ARBA" id="ARBA00023180"/>
    </source>
</evidence>
<dbReference type="GO" id="GO:0018996">
    <property type="term" value="P:molting cycle, collagen and cuticulin-based cuticle"/>
    <property type="evidence" value="ECO:0007669"/>
    <property type="project" value="TreeGrafter"/>
</dbReference>
<feature type="transmembrane region" description="Helical" evidence="8">
    <location>
        <begin position="753"/>
        <end position="774"/>
    </location>
</feature>
<keyword evidence="5 8" id="KW-1133">Transmembrane helix</keyword>
<proteinExistence type="inferred from homology"/>
<dbReference type="FunFam" id="1.20.1640.10:FF:000013">
    <property type="entry name" value="PaTched Related family"/>
    <property type="match status" value="1"/>
</dbReference>
<dbReference type="PROSITE" id="PS50156">
    <property type="entry name" value="SSD"/>
    <property type="match status" value="1"/>
</dbReference>
<dbReference type="GO" id="GO:0005886">
    <property type="term" value="C:plasma membrane"/>
    <property type="evidence" value="ECO:0007669"/>
    <property type="project" value="UniProtKB-SubCell"/>
</dbReference>
<dbReference type="Proteomes" id="UP000035681">
    <property type="component" value="Unplaced"/>
</dbReference>
<feature type="transmembrane region" description="Helical" evidence="8">
    <location>
        <begin position="712"/>
        <end position="733"/>
    </location>
</feature>
<comment type="similarity">
    <text evidence="2">Belongs to the patched family.</text>
</comment>
<evidence type="ECO:0000313" key="11">
    <source>
        <dbReference type="WBParaSite" id="SSTP_0000433500.1"/>
    </source>
</evidence>
<dbReference type="Pfam" id="PF00873">
    <property type="entry name" value="ACR_tran"/>
    <property type="match status" value="1"/>
</dbReference>
<dbReference type="PANTHER" id="PTHR10796:SF104">
    <property type="entry name" value="SSD DOMAIN-CONTAINING PROTEIN"/>
    <property type="match status" value="1"/>
</dbReference>
<accession>A0A0K0E4B6</accession>
<evidence type="ECO:0000259" key="9">
    <source>
        <dbReference type="PROSITE" id="PS50156"/>
    </source>
</evidence>
<sequence>MLHPTHYIERFFFKLGFILGKYPKKTILIMIIFTIVACFGNLKFEEMNNVRSDYVPQSSRSRIEYDVAKEFLKQNGSMDPCYVLITASDGGSLMRNVFREALYNLTKKIQDNITVTINNKVYSYNDLCHPYCELNTAFMAFLKMYDENNTDTFTYPSIHLFGSKFFIGNNVYGINLKNNTNQLESFDTAMLLLFIVAPNNDTTILIEWEKKILNLFHDENVIKYLKIGMTGDLLVSSEIRRMGLETAPILIGSIIAMIIFVTIFSFRYYKIENKPWESLIGCLIPIIASAASIGLLSAFNIKFQSIVVASLFLVLSVGVDDIFIITRAWDRAIATKDIPTRMALTIEDAGPSITISALTNIMSFAIGAITDTPAIKTFCIYSAVAIFICYLYQLILYSSILAITGLRIQKMYSPFLFCVKMDPLKTSQMVKYFSKIHDKVVNKWGLLVTKWYIRLIIGLTIIIYFYISTIGIIKLETNNSIDKMALPDSYIKQFQKQFERAASSMQPISVFVKNPGDLRDPNNMQRVKNLVKEFENAKYSYGEESTFFWLTPYEEFLSFYTDSDEFTYTELPAFFKSSTYFYMKTFVHYNESGCLENNPNCISAFFFITNFHNVIKYHELIPAVLDWRRIADKYKDLEVYPYSDHAPFVDQTLSINNNIFGSIAAALLCTAIICFIFIPHIPSVISAVFSVFSCSYGIFGLLSLWGVDLDPLSMAALLMAIGFSVDFTSHISYHYYKSNYEYPRKKIQDALGIIGLPMIQVGISTIIALIPLLFKQSYLAMVFLKTIIVVVVLGMWHGLIILPAILTAVTKYNKPEESISNISQLSESERSSQRLNDGKTTFYKEQNLSNTFNNKYLTTIDFDDEKINVSSKNRNLLNNINCSSNLVHKIQLNGNTSTGN</sequence>
<dbReference type="SUPFAM" id="SSF82866">
    <property type="entry name" value="Multidrug efflux transporter AcrB transmembrane domain"/>
    <property type="match status" value="2"/>
</dbReference>
<evidence type="ECO:0000256" key="4">
    <source>
        <dbReference type="ARBA" id="ARBA00022692"/>
    </source>
</evidence>
<feature type="transmembrane region" description="Helical" evidence="8">
    <location>
        <begin position="659"/>
        <end position="678"/>
    </location>
</feature>
<reference evidence="11" key="1">
    <citation type="submission" date="2015-08" db="UniProtKB">
        <authorList>
            <consortium name="WormBaseParasite"/>
        </authorList>
    </citation>
    <scope>IDENTIFICATION</scope>
</reference>
<keyword evidence="10" id="KW-1185">Reference proteome</keyword>
<feature type="transmembrane region" description="Helical" evidence="8">
    <location>
        <begin position="684"/>
        <end position="705"/>
    </location>
</feature>
<dbReference type="GO" id="GO:0030659">
    <property type="term" value="C:cytoplasmic vesicle membrane"/>
    <property type="evidence" value="ECO:0007669"/>
    <property type="project" value="TreeGrafter"/>
</dbReference>
<dbReference type="WBParaSite" id="SSTP_0000433500.1">
    <property type="protein sequence ID" value="SSTP_0000433500.1"/>
    <property type="gene ID" value="SSTP_0000433500"/>
</dbReference>
<dbReference type="WBParaSite" id="TCONS_00014924.p1">
    <property type="protein sequence ID" value="TCONS_00014924.p1"/>
    <property type="gene ID" value="XLOC_010132"/>
</dbReference>
<feature type="transmembrane region" description="Helical" evidence="8">
    <location>
        <begin position="349"/>
        <end position="369"/>
    </location>
</feature>
<name>A0A0K0E4B6_STRER</name>
<dbReference type="GO" id="GO:0006897">
    <property type="term" value="P:endocytosis"/>
    <property type="evidence" value="ECO:0007669"/>
    <property type="project" value="TreeGrafter"/>
</dbReference>
<evidence type="ECO:0000313" key="12">
    <source>
        <dbReference type="WBParaSite" id="TCONS_00014924.p1"/>
    </source>
</evidence>
<keyword evidence="6 8" id="KW-0472">Membrane</keyword>
<feature type="transmembrane region" description="Helical" evidence="8">
    <location>
        <begin position="786"/>
        <end position="806"/>
    </location>
</feature>
<feature type="transmembrane region" description="Helical" evidence="8">
    <location>
        <begin position="381"/>
        <end position="406"/>
    </location>
</feature>
<feature type="domain" description="SSD" evidence="9">
    <location>
        <begin position="246"/>
        <end position="403"/>
    </location>
</feature>
<evidence type="ECO:0000256" key="5">
    <source>
        <dbReference type="ARBA" id="ARBA00022989"/>
    </source>
</evidence>